<dbReference type="PANTHER" id="PTHR34220:SF7">
    <property type="entry name" value="SENSOR HISTIDINE KINASE YPDA"/>
    <property type="match status" value="1"/>
</dbReference>
<dbReference type="InterPro" id="IPR050640">
    <property type="entry name" value="Bact_2-comp_sensor_kinase"/>
</dbReference>
<evidence type="ECO:0000256" key="1">
    <source>
        <dbReference type="ARBA" id="ARBA00004370"/>
    </source>
</evidence>
<keyword evidence="5" id="KW-0812">Transmembrane</keyword>
<dbReference type="Gene3D" id="6.10.340.10">
    <property type="match status" value="1"/>
</dbReference>
<keyword evidence="5" id="KW-1133">Transmembrane helix</keyword>
<gene>
    <name evidence="7" type="ORF">BEI59_23150</name>
</gene>
<dbReference type="OrthoDB" id="9809348at2"/>
<keyword evidence="4" id="KW-0418">Kinase</keyword>
<dbReference type="GO" id="GO:0000155">
    <property type="term" value="F:phosphorelay sensor kinase activity"/>
    <property type="evidence" value="ECO:0007669"/>
    <property type="project" value="InterPro"/>
</dbReference>
<proteinExistence type="predicted"/>
<dbReference type="Pfam" id="PF06580">
    <property type="entry name" value="His_kinase"/>
    <property type="match status" value="1"/>
</dbReference>
<organism evidence="7 8">
    <name type="scientific">Eisenbergiella tayi</name>
    <dbReference type="NCBI Taxonomy" id="1432052"/>
    <lineage>
        <taxon>Bacteria</taxon>
        <taxon>Bacillati</taxon>
        <taxon>Bacillota</taxon>
        <taxon>Clostridia</taxon>
        <taxon>Lachnospirales</taxon>
        <taxon>Lachnospiraceae</taxon>
        <taxon>Eisenbergiella</taxon>
    </lineage>
</organism>
<evidence type="ECO:0000256" key="4">
    <source>
        <dbReference type="ARBA" id="ARBA00022777"/>
    </source>
</evidence>
<keyword evidence="5" id="KW-0472">Membrane</keyword>
<dbReference type="CDD" id="cd06225">
    <property type="entry name" value="HAMP"/>
    <property type="match status" value="1"/>
</dbReference>
<protein>
    <recommendedName>
        <fullName evidence="6">HAMP domain-containing protein</fullName>
    </recommendedName>
</protein>
<feature type="transmembrane region" description="Helical" evidence="5">
    <location>
        <begin position="294"/>
        <end position="316"/>
    </location>
</feature>
<dbReference type="EMBL" id="MEHA01000020">
    <property type="protein sequence ID" value="ODR47566.1"/>
    <property type="molecule type" value="Genomic_DNA"/>
</dbReference>
<name>A0A1E3UCP5_9FIRM</name>
<comment type="caution">
    <text evidence="7">The sequence shown here is derived from an EMBL/GenBank/DDBJ whole genome shotgun (WGS) entry which is preliminary data.</text>
</comment>
<dbReference type="Pfam" id="PF00672">
    <property type="entry name" value="HAMP"/>
    <property type="match status" value="1"/>
</dbReference>
<evidence type="ECO:0000256" key="3">
    <source>
        <dbReference type="ARBA" id="ARBA00022679"/>
    </source>
</evidence>
<dbReference type="InterPro" id="IPR003594">
    <property type="entry name" value="HATPase_dom"/>
</dbReference>
<dbReference type="InterPro" id="IPR010559">
    <property type="entry name" value="Sig_transdc_His_kin_internal"/>
</dbReference>
<feature type="transmembrane region" description="Helical" evidence="5">
    <location>
        <begin position="12"/>
        <end position="34"/>
    </location>
</feature>
<dbReference type="SUPFAM" id="SSF55874">
    <property type="entry name" value="ATPase domain of HSP90 chaperone/DNA topoisomerase II/histidine kinase"/>
    <property type="match status" value="1"/>
</dbReference>
<dbReference type="Proteomes" id="UP000094271">
    <property type="component" value="Unassembled WGS sequence"/>
</dbReference>
<evidence type="ECO:0000313" key="7">
    <source>
        <dbReference type="EMBL" id="ODR47566.1"/>
    </source>
</evidence>
<evidence type="ECO:0000256" key="2">
    <source>
        <dbReference type="ARBA" id="ARBA00022553"/>
    </source>
</evidence>
<evidence type="ECO:0000313" key="8">
    <source>
        <dbReference type="Proteomes" id="UP000094271"/>
    </source>
</evidence>
<dbReference type="RefSeq" id="WP_069431970.1">
    <property type="nucleotide sequence ID" value="NZ_MEHA01000020.1"/>
</dbReference>
<sequence>MKKRLHFNSLKFQIILLLIIVILGIILAGGYSFLAVIHSNQVKYNEWCSQEIAAFENSYTQKYYKIQSIMSACGYNENMQRLLSGAEESSYEVLTPIDNMERSLILMMYNYTELDDALLDVYIQERSNNLYTYTVYHNEEELFHFMEESSKSSEERVSDVLDIGNFRCFAIAQPIRKFEDNGLEFSLSDEEIIGTSIFTVKTDFMMDNLKKIKKGSSRVYLLDKWGNVMLEPEGQLMLEDKVAQEIQSRYQETGKVFSMEKAGYAINAKHIGNNGWTLAVVTPVWERNFYDVAALGWLMVWPALLLCIFFFAFPVIRSLNSFVYSMMVHMEKIGEGDLKAKLEPVDKKEFCQIAEGLNTMMDRINLLLEKNIYLSTQLYREEAEKTNAMLFALQSQMNPHFLYNTIECIKNIGICYDVKEIEQLSTALSGVLRYSLRQENIVPVEQEMECIRNFITIQTIRFEDKYEIIYETDESLLKYPILRLSLQPLVENAMKHGLEMKNGQCILYIRVYEDEKKLYLQVEDNGTGMSQEQVEEILSGKKCLSGSVAISNLINRLHLFYGEDAGLTIDSVLGRGTSMIICIGKKSMEKEKKSM</sequence>
<evidence type="ECO:0000259" key="6">
    <source>
        <dbReference type="PROSITE" id="PS50885"/>
    </source>
</evidence>
<dbReference type="PROSITE" id="PS50885">
    <property type="entry name" value="HAMP"/>
    <property type="match status" value="1"/>
</dbReference>
<dbReference type="PANTHER" id="PTHR34220">
    <property type="entry name" value="SENSOR HISTIDINE KINASE YPDA"/>
    <property type="match status" value="1"/>
</dbReference>
<evidence type="ECO:0000256" key="5">
    <source>
        <dbReference type="SAM" id="Phobius"/>
    </source>
</evidence>
<reference evidence="7 8" key="1">
    <citation type="submission" date="2016-08" db="EMBL/GenBank/DDBJ databases">
        <authorList>
            <person name="Seilhamer J.J."/>
        </authorList>
    </citation>
    <scope>NUCLEOTIDE SEQUENCE [LARGE SCALE GENOMIC DNA]</scope>
    <source>
        <strain evidence="7 8">NML150140-1</strain>
    </source>
</reference>
<dbReference type="Pfam" id="PF02518">
    <property type="entry name" value="HATPase_c"/>
    <property type="match status" value="1"/>
</dbReference>
<keyword evidence="2" id="KW-0597">Phosphoprotein</keyword>
<accession>A0A1E3UCP5</accession>
<dbReference type="InterPro" id="IPR003660">
    <property type="entry name" value="HAMP_dom"/>
</dbReference>
<comment type="subcellular location">
    <subcellularLocation>
        <location evidence="1">Membrane</location>
    </subcellularLocation>
</comment>
<keyword evidence="3" id="KW-0808">Transferase</keyword>
<dbReference type="GO" id="GO:0016020">
    <property type="term" value="C:membrane"/>
    <property type="evidence" value="ECO:0007669"/>
    <property type="project" value="UniProtKB-SubCell"/>
</dbReference>
<dbReference type="InterPro" id="IPR036890">
    <property type="entry name" value="HATPase_C_sf"/>
</dbReference>
<dbReference type="Gene3D" id="3.30.565.10">
    <property type="entry name" value="Histidine kinase-like ATPase, C-terminal domain"/>
    <property type="match status" value="1"/>
</dbReference>
<dbReference type="SMART" id="SM00304">
    <property type="entry name" value="HAMP"/>
    <property type="match status" value="1"/>
</dbReference>
<dbReference type="AlphaFoldDB" id="A0A1E3UCP5"/>
<feature type="domain" description="HAMP" evidence="6">
    <location>
        <begin position="317"/>
        <end position="369"/>
    </location>
</feature>